<name>A0AAE0S7L0_9BIVA</name>
<comment type="caution">
    <text evidence="1">The sequence shown here is derived from an EMBL/GenBank/DDBJ whole genome shotgun (WGS) entry which is preliminary data.</text>
</comment>
<gene>
    <name evidence="1" type="ORF">CHS0354_020021</name>
</gene>
<keyword evidence="2" id="KW-1185">Reference proteome</keyword>
<protein>
    <submittedName>
        <fullName evidence="1">Uncharacterized protein</fullName>
    </submittedName>
</protein>
<accession>A0AAE0S7L0</accession>
<dbReference type="EMBL" id="JAEAOA010001222">
    <property type="protein sequence ID" value="KAK3586811.1"/>
    <property type="molecule type" value="Genomic_DNA"/>
</dbReference>
<feature type="non-terminal residue" evidence="1">
    <location>
        <position position="1"/>
    </location>
</feature>
<reference evidence="1" key="1">
    <citation type="journal article" date="2021" name="Genome Biol. Evol.">
        <title>A High-Quality Reference Genome for a Parasitic Bivalve with Doubly Uniparental Inheritance (Bivalvia: Unionida).</title>
        <authorList>
            <person name="Smith C.H."/>
        </authorList>
    </citation>
    <scope>NUCLEOTIDE SEQUENCE</scope>
    <source>
        <strain evidence="1">CHS0354</strain>
    </source>
</reference>
<sequence length="83" mass="10011">MDHLHEPRNEIQQLSHEMLCQRFILRIKWQGSIPLRGFEMHQHEQHVLHFSVDPVRVPKYLTGRPRVHYSDVCKKDMKTVNIN</sequence>
<dbReference type="AlphaFoldDB" id="A0AAE0S7L0"/>
<organism evidence="1 2">
    <name type="scientific">Potamilus streckersoni</name>
    <dbReference type="NCBI Taxonomy" id="2493646"/>
    <lineage>
        <taxon>Eukaryota</taxon>
        <taxon>Metazoa</taxon>
        <taxon>Spiralia</taxon>
        <taxon>Lophotrochozoa</taxon>
        <taxon>Mollusca</taxon>
        <taxon>Bivalvia</taxon>
        <taxon>Autobranchia</taxon>
        <taxon>Heteroconchia</taxon>
        <taxon>Palaeoheterodonta</taxon>
        <taxon>Unionida</taxon>
        <taxon>Unionoidea</taxon>
        <taxon>Unionidae</taxon>
        <taxon>Ambleminae</taxon>
        <taxon>Lampsilini</taxon>
        <taxon>Potamilus</taxon>
    </lineage>
</organism>
<evidence type="ECO:0000313" key="1">
    <source>
        <dbReference type="EMBL" id="KAK3586811.1"/>
    </source>
</evidence>
<reference evidence="1" key="3">
    <citation type="submission" date="2023-05" db="EMBL/GenBank/DDBJ databases">
        <authorList>
            <person name="Smith C.H."/>
        </authorList>
    </citation>
    <scope>NUCLEOTIDE SEQUENCE</scope>
    <source>
        <strain evidence="1">CHS0354</strain>
        <tissue evidence="1">Mantle</tissue>
    </source>
</reference>
<reference evidence="1" key="2">
    <citation type="journal article" date="2021" name="Genome Biol. Evol.">
        <title>Developing a high-quality reference genome for a parasitic bivalve with doubly uniparental inheritance (Bivalvia: Unionida).</title>
        <authorList>
            <person name="Smith C.H."/>
        </authorList>
    </citation>
    <scope>NUCLEOTIDE SEQUENCE</scope>
    <source>
        <strain evidence="1">CHS0354</strain>
        <tissue evidence="1">Mantle</tissue>
    </source>
</reference>
<proteinExistence type="predicted"/>
<evidence type="ECO:0000313" key="2">
    <source>
        <dbReference type="Proteomes" id="UP001195483"/>
    </source>
</evidence>
<dbReference type="Proteomes" id="UP001195483">
    <property type="component" value="Unassembled WGS sequence"/>
</dbReference>